<name>A0A2U8WVI2_9HYPH</name>
<dbReference type="NCBIfam" id="NF041886">
    <property type="entry name" value="Rmf_CrpP_fam"/>
    <property type="match status" value="1"/>
</dbReference>
<organism evidence="2 3">
    <name type="scientific">Methylobacterium terrae</name>
    <dbReference type="NCBI Taxonomy" id="2202827"/>
    <lineage>
        <taxon>Bacteria</taxon>
        <taxon>Pseudomonadati</taxon>
        <taxon>Pseudomonadota</taxon>
        <taxon>Alphaproteobacteria</taxon>
        <taxon>Hyphomicrobiales</taxon>
        <taxon>Methylobacteriaceae</taxon>
        <taxon>Methylobacterium</taxon>
    </lineage>
</organism>
<dbReference type="KEGG" id="mtea:DK419_26720"/>
<gene>
    <name evidence="2" type="ORF">DK419_26720</name>
</gene>
<feature type="compositionally biased region" description="Basic and acidic residues" evidence="1">
    <location>
        <begin position="7"/>
        <end position="16"/>
    </location>
</feature>
<evidence type="ECO:0008006" key="4">
    <source>
        <dbReference type="Google" id="ProtNLM"/>
    </source>
</evidence>
<dbReference type="Pfam" id="PF04957">
    <property type="entry name" value="RMF"/>
    <property type="match status" value="1"/>
</dbReference>
<protein>
    <recommendedName>
        <fullName evidence="4">Ribosome modulation factor</fullName>
    </recommendedName>
</protein>
<dbReference type="EMBL" id="CP029553">
    <property type="protein sequence ID" value="AWN49488.1"/>
    <property type="molecule type" value="Genomic_DNA"/>
</dbReference>
<dbReference type="OrthoDB" id="8000526at2"/>
<reference evidence="2 3" key="1">
    <citation type="submission" date="2018-05" db="EMBL/GenBank/DDBJ databases">
        <title>Complete Genome Sequence of Methylobacterium sp. 17Sr1-28.</title>
        <authorList>
            <person name="Srinivasan S."/>
        </authorList>
    </citation>
    <scope>NUCLEOTIDE SEQUENCE [LARGE SCALE GENOMIC DNA]</scope>
    <source>
        <strain evidence="2 3">17Sr1-28</strain>
    </source>
</reference>
<sequence length="64" mass="7166">MSTSDPDPTKPTRDPTAEGARARHQGRPRDACPYPLDSKEREEWMEGYDGRVQGAAHDLPMEPT</sequence>
<accession>A0A2U8WVI2</accession>
<dbReference type="RefSeq" id="WP_109961756.1">
    <property type="nucleotide sequence ID" value="NZ_CP029553.1"/>
</dbReference>
<keyword evidence="3" id="KW-1185">Reference proteome</keyword>
<proteinExistence type="predicted"/>
<dbReference type="InterPro" id="IPR007040">
    <property type="entry name" value="Ribosome_modulation_factor"/>
</dbReference>
<dbReference type="AlphaFoldDB" id="A0A2U8WVI2"/>
<evidence type="ECO:0000313" key="3">
    <source>
        <dbReference type="Proteomes" id="UP000245444"/>
    </source>
</evidence>
<dbReference type="Proteomes" id="UP000245444">
    <property type="component" value="Chromosome"/>
</dbReference>
<feature type="region of interest" description="Disordered" evidence="1">
    <location>
        <begin position="1"/>
        <end position="36"/>
    </location>
</feature>
<evidence type="ECO:0000313" key="2">
    <source>
        <dbReference type="EMBL" id="AWN49488.1"/>
    </source>
</evidence>
<evidence type="ECO:0000256" key="1">
    <source>
        <dbReference type="SAM" id="MobiDB-lite"/>
    </source>
</evidence>